<dbReference type="EMBL" id="UGSK01000001">
    <property type="protein sequence ID" value="SUB00543.1"/>
    <property type="molecule type" value="Genomic_DNA"/>
</dbReference>
<accession>A0A378ZU47</accession>
<dbReference type="AlphaFoldDB" id="A0A378ZU47"/>
<organism evidence="1 2">
    <name type="scientific">Pannonibacter phragmitetus</name>
    <dbReference type="NCBI Taxonomy" id="121719"/>
    <lineage>
        <taxon>Bacteria</taxon>
        <taxon>Pseudomonadati</taxon>
        <taxon>Pseudomonadota</taxon>
        <taxon>Alphaproteobacteria</taxon>
        <taxon>Hyphomicrobiales</taxon>
        <taxon>Stappiaceae</taxon>
        <taxon>Pannonibacter</taxon>
    </lineage>
</organism>
<sequence>MTQHKDQLSELIAVYRAGIEDTIEILITLLDRLDGDSDFEVEPEEDSGIFCDL</sequence>
<dbReference type="Proteomes" id="UP000255000">
    <property type="component" value="Unassembled WGS sequence"/>
</dbReference>
<dbReference type="RefSeq" id="WP_019962495.1">
    <property type="nucleotide sequence ID" value="NZ_UGSK01000001.1"/>
</dbReference>
<protein>
    <submittedName>
        <fullName evidence="1">Uncharacterized protein</fullName>
    </submittedName>
</protein>
<gene>
    <name evidence="1" type="ORF">NCTC13350_01457</name>
</gene>
<evidence type="ECO:0000313" key="2">
    <source>
        <dbReference type="Proteomes" id="UP000255000"/>
    </source>
</evidence>
<evidence type="ECO:0000313" key="1">
    <source>
        <dbReference type="EMBL" id="SUB00543.1"/>
    </source>
</evidence>
<reference evidence="1 2" key="1">
    <citation type="submission" date="2018-06" db="EMBL/GenBank/DDBJ databases">
        <authorList>
            <consortium name="Pathogen Informatics"/>
            <person name="Doyle S."/>
        </authorList>
    </citation>
    <scope>NUCLEOTIDE SEQUENCE [LARGE SCALE GENOMIC DNA]</scope>
    <source>
        <strain evidence="1 2">NCTC13350</strain>
    </source>
</reference>
<proteinExistence type="predicted"/>
<name>A0A378ZU47_9HYPH</name>